<dbReference type="AlphaFoldDB" id="A0A8T9ZXS8"/>
<evidence type="ECO:0000256" key="2">
    <source>
        <dbReference type="ARBA" id="ARBA00004448"/>
    </source>
</evidence>
<dbReference type="GO" id="GO:0008137">
    <property type="term" value="F:NADH dehydrogenase (ubiquinone) activity"/>
    <property type="evidence" value="ECO:0007669"/>
    <property type="project" value="UniProtKB-EC"/>
</dbReference>
<keyword evidence="8 18" id="KW-0812">Transmembrane</keyword>
<keyword evidence="12 18" id="KW-1133">Transmembrane helix</keyword>
<evidence type="ECO:0000256" key="11">
    <source>
        <dbReference type="ARBA" id="ARBA00022982"/>
    </source>
</evidence>
<evidence type="ECO:0000256" key="16">
    <source>
        <dbReference type="ARBA" id="ARBA00023136"/>
    </source>
</evidence>
<feature type="transmembrane region" description="Helical" evidence="18">
    <location>
        <begin position="57"/>
        <end position="86"/>
    </location>
</feature>
<keyword evidence="15 18" id="KW-0496">Mitochondrion</keyword>
<comment type="similarity">
    <text evidence="3 18">Belongs to the complex I subunit 2 family.</text>
</comment>
<feature type="transmembrane region" description="Helical" evidence="18">
    <location>
        <begin position="29"/>
        <end position="45"/>
    </location>
</feature>
<comment type="catalytic activity">
    <reaction evidence="17 18">
        <text>a ubiquinone + NADH + 5 H(+)(in) = a ubiquinol + NAD(+) + 4 H(+)(out)</text>
        <dbReference type="Rhea" id="RHEA:29091"/>
        <dbReference type="Rhea" id="RHEA-COMP:9565"/>
        <dbReference type="Rhea" id="RHEA-COMP:9566"/>
        <dbReference type="ChEBI" id="CHEBI:15378"/>
        <dbReference type="ChEBI" id="CHEBI:16389"/>
        <dbReference type="ChEBI" id="CHEBI:17976"/>
        <dbReference type="ChEBI" id="CHEBI:57540"/>
        <dbReference type="ChEBI" id="CHEBI:57945"/>
        <dbReference type="EC" id="7.1.1.2"/>
    </reaction>
</comment>
<keyword evidence="14 18" id="KW-0830">Ubiquinone</keyword>
<reference evidence="20" key="1">
    <citation type="journal article" date="2022" name="Cladistics">
        <title>Diversification of the phytophagous lineages of true bugs (Insecta: Hemiptera: Heteroptera) shortly after that of the flowering plants.</title>
        <authorList>
            <person name="Ye F."/>
            <person name="Kment P."/>
            <person name="Redei D."/>
            <person name="Luo J.Y."/>
            <person name="Wang Y.H."/>
            <person name="Kuechler S.M."/>
            <person name="Zhang W.W."/>
            <person name="Chen P.P."/>
            <person name="Wu H.Y."/>
            <person name="Wu Y.Z."/>
            <person name="Sun X.Y."/>
            <person name="Ding L."/>
            <person name="Wang Y.R."/>
            <person name="Xie Q."/>
        </authorList>
    </citation>
    <scope>NUCLEOTIDE SEQUENCE</scope>
</reference>
<evidence type="ECO:0000313" key="20">
    <source>
        <dbReference type="EMBL" id="UPL65868.1"/>
    </source>
</evidence>
<comment type="function">
    <text evidence="1">Core subunit of the mitochondrial membrane respiratory chain NADH dehydrogenase (Complex I) that is believed to belong to the minimal assembly required for catalysis. Complex I functions in the transfer of electrons from NADH to the respiratory chain. The immediate electron acceptor for the enzyme is believed to be ubiquinone.</text>
</comment>
<evidence type="ECO:0000256" key="10">
    <source>
        <dbReference type="ARBA" id="ARBA00022967"/>
    </source>
</evidence>
<dbReference type="GO" id="GO:0005743">
    <property type="term" value="C:mitochondrial inner membrane"/>
    <property type="evidence" value="ECO:0007669"/>
    <property type="project" value="UniProtKB-SubCell"/>
</dbReference>
<keyword evidence="10 18" id="KW-1278">Translocase</keyword>
<evidence type="ECO:0000256" key="5">
    <source>
        <dbReference type="ARBA" id="ARBA00021008"/>
    </source>
</evidence>
<keyword evidence="13 18" id="KW-0520">NAD</keyword>
<feature type="transmembrane region" description="Helical" evidence="18">
    <location>
        <begin position="148"/>
        <end position="171"/>
    </location>
</feature>
<dbReference type="PANTHER" id="PTHR46552">
    <property type="entry name" value="NADH-UBIQUINONE OXIDOREDUCTASE CHAIN 2"/>
    <property type="match status" value="1"/>
</dbReference>
<evidence type="ECO:0000259" key="19">
    <source>
        <dbReference type="Pfam" id="PF00361"/>
    </source>
</evidence>
<feature type="transmembrane region" description="Helical" evidence="18">
    <location>
        <begin position="106"/>
        <end position="128"/>
    </location>
</feature>
<evidence type="ECO:0000256" key="6">
    <source>
        <dbReference type="ARBA" id="ARBA00022448"/>
    </source>
</evidence>
<feature type="transmembrane region" description="Helical" evidence="18">
    <location>
        <begin position="308"/>
        <end position="328"/>
    </location>
</feature>
<evidence type="ECO:0000256" key="13">
    <source>
        <dbReference type="ARBA" id="ARBA00023027"/>
    </source>
</evidence>
<keyword evidence="9 18" id="KW-0999">Mitochondrion inner membrane</keyword>
<comment type="subcellular location">
    <subcellularLocation>
        <location evidence="2 18">Mitochondrion inner membrane</location>
        <topology evidence="2 18">Multi-pass membrane protein</topology>
    </subcellularLocation>
</comment>
<evidence type="ECO:0000256" key="14">
    <source>
        <dbReference type="ARBA" id="ARBA00023075"/>
    </source>
</evidence>
<evidence type="ECO:0000256" key="1">
    <source>
        <dbReference type="ARBA" id="ARBA00003257"/>
    </source>
</evidence>
<organism evidence="20">
    <name type="scientific">Thaumastocoris safordi</name>
    <dbReference type="NCBI Taxonomy" id="1589682"/>
    <lineage>
        <taxon>Eukaryota</taxon>
        <taxon>Metazoa</taxon>
        <taxon>Ecdysozoa</taxon>
        <taxon>Arthropoda</taxon>
        <taxon>Hexapoda</taxon>
        <taxon>Insecta</taxon>
        <taxon>Pterygota</taxon>
        <taxon>Neoptera</taxon>
        <taxon>Paraneoptera</taxon>
        <taxon>Hemiptera</taxon>
        <taxon>Heteroptera</taxon>
        <taxon>Panheteroptera</taxon>
        <taxon>Cimicomorpha</taxon>
        <taxon>Thaumastocoridae</taxon>
        <taxon>Thaumastocoris</taxon>
    </lineage>
</organism>
<dbReference type="Pfam" id="PF00361">
    <property type="entry name" value="Proton_antipo_M"/>
    <property type="match status" value="1"/>
</dbReference>
<dbReference type="InterPro" id="IPR001750">
    <property type="entry name" value="ND/Mrp_TM"/>
</dbReference>
<dbReference type="PANTHER" id="PTHR46552:SF1">
    <property type="entry name" value="NADH-UBIQUINONE OXIDOREDUCTASE CHAIN 2"/>
    <property type="match status" value="1"/>
</dbReference>
<evidence type="ECO:0000256" key="17">
    <source>
        <dbReference type="ARBA" id="ARBA00049551"/>
    </source>
</evidence>
<name>A0A8T9ZXS8_9HEMI</name>
<dbReference type="EC" id="7.1.1.2" evidence="4 18"/>
<feature type="transmembrane region" description="Helical" evidence="18">
    <location>
        <begin position="191"/>
        <end position="212"/>
    </location>
</feature>
<feature type="transmembrane region" description="Helical" evidence="18">
    <location>
        <begin position="7"/>
        <end position="23"/>
    </location>
</feature>
<protein>
    <recommendedName>
        <fullName evidence="5 18">NADH-ubiquinone oxidoreductase chain 2</fullName>
        <ecNumber evidence="4 18">7.1.1.2</ecNumber>
    </recommendedName>
</protein>
<dbReference type="EMBL" id="MW619691">
    <property type="protein sequence ID" value="UPL65868.1"/>
    <property type="molecule type" value="Genomic_DNA"/>
</dbReference>
<accession>A0A8T9ZXS8</accession>
<keyword evidence="11 18" id="KW-0249">Electron transport</keyword>
<geneLocation type="mitochondrion" evidence="20"/>
<keyword evidence="16 18" id="KW-0472">Membrane</keyword>
<keyword evidence="7 18" id="KW-0679">Respiratory chain</keyword>
<feature type="transmembrane region" description="Helical" evidence="18">
    <location>
        <begin position="268"/>
        <end position="287"/>
    </location>
</feature>
<comment type="function">
    <text evidence="18">Core subunit of the mitochondrial membrane respiratory chain NADH dehydrogenase (Complex I) which catalyzes electron transfer from NADH through the respiratory chain, using ubiquinone as an electron acceptor. Essential for the catalytic activity and assembly of complex I.</text>
</comment>
<evidence type="ECO:0000256" key="15">
    <source>
        <dbReference type="ARBA" id="ARBA00023128"/>
    </source>
</evidence>
<feature type="transmembrane region" description="Helical" evidence="18">
    <location>
        <begin position="233"/>
        <end position="262"/>
    </location>
</feature>
<dbReference type="InterPro" id="IPR050175">
    <property type="entry name" value="Complex_I_Subunit_2"/>
</dbReference>
<evidence type="ECO:0000256" key="8">
    <source>
        <dbReference type="ARBA" id="ARBA00022692"/>
    </source>
</evidence>
<evidence type="ECO:0000256" key="3">
    <source>
        <dbReference type="ARBA" id="ARBA00007012"/>
    </source>
</evidence>
<dbReference type="InterPro" id="IPR003917">
    <property type="entry name" value="NADH_UbQ_OxRdtase_chain2"/>
</dbReference>
<dbReference type="PRINTS" id="PR01436">
    <property type="entry name" value="NADHDHGNASE2"/>
</dbReference>
<evidence type="ECO:0000256" key="18">
    <source>
        <dbReference type="RuleBase" id="RU003403"/>
    </source>
</evidence>
<evidence type="ECO:0000256" key="7">
    <source>
        <dbReference type="ARBA" id="ARBA00022660"/>
    </source>
</evidence>
<proteinExistence type="inferred from homology"/>
<sequence>MKNMTKIMIYMTLIASTMIIISSKNWINMWIGMEINLMSFIPLIFKEKNNATSEASMIYFLAQSLGSILFMISIINSFLLKSLMINNLNSMLLMSSLMIKLGSAPFHYWMTMIVSKINWFNILILMTWQKIGPLSIITNLNQNMNMNLFIIMCIMVGAMGSLGFSSMKLIMAYSSINHLGWMMASIKYSSYIWILYMIIYTLMMSQLTMFFIKNNIKNVNQFNYYKDNKSNKMMIMLQLLSMGGLPPMIGFWMKISVIYLLIMNNDMMMTIIMVMFSMITLFAYMRSMSSSMLMSSQMLKYKNCNNKNNNYMFIFMNLMYIMMMSLTIM</sequence>
<feature type="domain" description="NADH:quinone oxidoreductase/Mrp antiporter transmembrane" evidence="19">
    <location>
        <begin position="23"/>
        <end position="280"/>
    </location>
</feature>
<keyword evidence="6" id="KW-0813">Transport</keyword>
<evidence type="ECO:0000256" key="9">
    <source>
        <dbReference type="ARBA" id="ARBA00022792"/>
    </source>
</evidence>
<evidence type="ECO:0000256" key="4">
    <source>
        <dbReference type="ARBA" id="ARBA00012944"/>
    </source>
</evidence>
<dbReference type="GO" id="GO:0006120">
    <property type="term" value="P:mitochondrial electron transport, NADH to ubiquinone"/>
    <property type="evidence" value="ECO:0007669"/>
    <property type="project" value="InterPro"/>
</dbReference>
<evidence type="ECO:0000256" key="12">
    <source>
        <dbReference type="ARBA" id="ARBA00022989"/>
    </source>
</evidence>